<evidence type="ECO:0000313" key="24">
    <source>
        <dbReference type="Proteomes" id="UP000269431"/>
    </source>
</evidence>
<dbReference type="InterPro" id="IPR035996">
    <property type="entry name" value="4pyrrol_Methylase_sf"/>
</dbReference>
<dbReference type="PANTHER" id="PTHR47036:SF1">
    <property type="entry name" value="COBALT-FACTOR III C(17)-METHYLTRANSFERASE-RELATED"/>
    <property type="match status" value="1"/>
</dbReference>
<evidence type="ECO:0000313" key="25">
    <source>
        <dbReference type="Proteomes" id="UP000273194"/>
    </source>
</evidence>
<dbReference type="EMBL" id="CP011055">
    <property type="protein sequence ID" value="AKA72564.1"/>
    <property type="molecule type" value="Genomic_DNA"/>
</dbReference>
<dbReference type="RefSeq" id="WP_010923825.1">
    <property type="nucleotide sequence ID" value="NZ_CP011055.2"/>
</dbReference>
<dbReference type="EMBL" id="CP033239">
    <property type="protein sequence ID" value="AZF77540.1"/>
    <property type="molecule type" value="Genomic_DNA"/>
</dbReference>
<reference evidence="18" key="2">
    <citation type="submission" date="2016-04" db="EMBL/GenBank/DDBJ databases">
        <authorList>
            <person name="Evans L.H."/>
            <person name="Alamgir A."/>
            <person name="Owens N."/>
            <person name="Weber N.D."/>
            <person name="Virtaneva K."/>
            <person name="Barbian K."/>
            <person name="Babar A."/>
            <person name="Rosenke K."/>
        </authorList>
    </citation>
    <scope>NUCLEOTIDE SEQUENCE</scope>
    <source>
        <strain evidence="18">P1</strain>
    </source>
</reference>
<comment type="pathway">
    <text evidence="1">Cofactor biosynthesis; adenosylcobalamin biosynthesis.</text>
</comment>
<dbReference type="InterPro" id="IPR000878">
    <property type="entry name" value="4pyrrol_Mease"/>
</dbReference>
<evidence type="ECO:0000313" key="15">
    <source>
        <dbReference type="EMBL" id="AZF80147.1"/>
    </source>
</evidence>
<dbReference type="NCBIfam" id="NF004423">
    <property type="entry name" value="PRK05765.1"/>
    <property type="match status" value="1"/>
</dbReference>
<evidence type="ECO:0000313" key="16">
    <source>
        <dbReference type="EMBL" id="AZF82754.1"/>
    </source>
</evidence>
<dbReference type="Proteomes" id="UP000033106">
    <property type="component" value="Chromosome"/>
</dbReference>
<dbReference type="Proteomes" id="UP000273443">
    <property type="component" value="Chromosome"/>
</dbReference>
<dbReference type="AlphaFoldDB" id="A0A0E3K4P9"/>
<dbReference type="GO" id="GO:0009236">
    <property type="term" value="P:cobalamin biosynthetic process"/>
    <property type="evidence" value="ECO:0007669"/>
    <property type="project" value="UniProtKB-UniPathway"/>
</dbReference>
<evidence type="ECO:0000313" key="26">
    <source>
        <dbReference type="Proteomes" id="UP000273443"/>
    </source>
</evidence>
<reference evidence="22" key="3">
    <citation type="submission" date="2016-04" db="EMBL/GenBank/DDBJ databases">
        <authorList>
            <person name="Shah S.A."/>
            <person name="Garrett R.A."/>
        </authorList>
    </citation>
    <scope>NUCLEOTIDE SEQUENCE [LARGE SCALE GENOMIC DNA]</scope>
    <source>
        <strain evidence="22">ATCC 35091 / DSM 1616 / JCM 8930 / NBRC 15331 / P1</strain>
    </source>
</reference>
<keyword evidence="5" id="KW-0949">S-adenosyl-L-methionine</keyword>
<evidence type="ECO:0000313" key="8">
    <source>
        <dbReference type="EMBL" id="AKA75263.1"/>
    </source>
</evidence>
<evidence type="ECO:0000256" key="1">
    <source>
        <dbReference type="ARBA" id="ARBA00004953"/>
    </source>
</evidence>
<dbReference type="EC" id="2.1.1.131" evidence="7"/>
<dbReference type="Gene3D" id="3.40.1010.10">
    <property type="entry name" value="Cobalt-precorrin-4 Transmethylase, Domain 1"/>
    <property type="match status" value="1"/>
</dbReference>
<keyword evidence="3 7" id="KW-0489">Methyltransferase</keyword>
<dbReference type="KEGG" id="ssof:SULC_0114"/>
<evidence type="ECO:0000256" key="5">
    <source>
        <dbReference type="ARBA" id="ARBA00022691"/>
    </source>
</evidence>
<accession>A0A0E3K4P9</accession>
<proteinExistence type="predicted"/>
<sequence length="250" mass="27981">MKMGRLYIVGIGPGSKEQRTIKAQEVLEKSNVIIGYNTYLRLISDVLDGKKEVIGARMKEEIFRANTAIEKALESNNTVALVSSGDPQVYGMAGLVYDLIARRNLDLDVEVVPGVTAALAAAARLGSPLSLDFVVISLSDLLIPREEILHKVTKAAEADFVIVFYNLINENLLIEVMDIISKHRKPNTPVGLVKSAYRNNENIIITTLSSWKEYMNEISMSTTMIIGNSLTYRYKNYMITPRGYERKYEL</sequence>
<reference evidence="19 20" key="1">
    <citation type="journal article" date="2015" name="Genome Announc.">
        <title>Complete Genome Sequence of Sulfolobus solfataricus Strain 98/2 and Evolved Derivatives.</title>
        <authorList>
            <person name="McCarthy S."/>
            <person name="Gradnigo J."/>
            <person name="Johnson T."/>
            <person name="Payne S."/>
            <person name="Lipzen A."/>
            <person name="Martin J."/>
            <person name="Schackwitz W."/>
            <person name="Moriyama E."/>
            <person name="Blum P."/>
        </authorList>
    </citation>
    <scope>NUCLEOTIDE SEQUENCE [LARGE SCALE GENOMIC DNA]</scope>
    <source>
        <strain evidence="19">98/2 SULC</strain>
        <strain evidence="7">SARC-B</strain>
        <strain evidence="8">SARC-C</strain>
        <strain evidence="9 21">SULA</strain>
        <strain evidence="20">SULB</strain>
    </source>
</reference>
<dbReference type="GO" id="GO:0030789">
    <property type="term" value="F:precorrin-3B C17-methyltransferase activity"/>
    <property type="evidence" value="ECO:0007669"/>
    <property type="project" value="UniProtKB-EC"/>
</dbReference>
<evidence type="ECO:0000313" key="19">
    <source>
        <dbReference type="Proteomes" id="UP000033057"/>
    </source>
</evidence>
<evidence type="ECO:0000313" key="12">
    <source>
        <dbReference type="EMBL" id="AZF72313.1"/>
    </source>
</evidence>
<dbReference type="GO" id="GO:0032259">
    <property type="term" value="P:methylation"/>
    <property type="evidence" value="ECO:0007669"/>
    <property type="project" value="UniProtKB-KW"/>
</dbReference>
<evidence type="ECO:0000313" key="17">
    <source>
        <dbReference type="EMBL" id="QPG49581.1"/>
    </source>
</evidence>
<evidence type="ECO:0000313" key="10">
    <source>
        <dbReference type="EMBL" id="AZF67073.1"/>
    </source>
</evidence>
<evidence type="ECO:0000313" key="30">
    <source>
        <dbReference type="Proteomes" id="UP000594632"/>
    </source>
</evidence>
<dbReference type="Proteomes" id="UP000033057">
    <property type="component" value="Chromosome"/>
</dbReference>
<dbReference type="InterPro" id="IPR006363">
    <property type="entry name" value="Cbl_synth_CobJ/CibH_dom"/>
</dbReference>
<reference evidence="23 24" key="4">
    <citation type="journal article" date="2018" name="Proc. Natl. Acad. Sci. U.S.A.">
        <title>Nonmutational mechanism of inheritance in the Archaeon Sulfolobus solfataricus.</title>
        <authorList>
            <person name="Payne S."/>
            <person name="McCarthy S."/>
            <person name="Johnson T."/>
            <person name="North E."/>
            <person name="Blum P."/>
        </authorList>
    </citation>
    <scope>NUCLEOTIDE SEQUENCE [LARGE SCALE GENOMIC DNA]</scope>
    <source>
        <strain evidence="11 23">SARC-H</strain>
        <strain evidence="12 27">SARC-I</strain>
        <strain evidence="14 28">SARC-N</strain>
        <strain evidence="15 29">SARC-O</strain>
        <strain evidence="16 24">SUL120</strain>
        <strain evidence="10 25">SULG</strain>
        <strain evidence="13 26">SULM</strain>
    </source>
</reference>
<dbReference type="Proteomes" id="UP000594632">
    <property type="component" value="Chromosome"/>
</dbReference>
<evidence type="ECO:0000313" key="21">
    <source>
        <dbReference type="Proteomes" id="UP000033106"/>
    </source>
</evidence>
<dbReference type="EMBL" id="CP033240">
    <property type="protein sequence ID" value="AZF80147.1"/>
    <property type="molecule type" value="Genomic_DNA"/>
</dbReference>
<evidence type="ECO:0000313" key="18">
    <source>
        <dbReference type="EMBL" id="SAI85994.1"/>
    </source>
</evidence>
<evidence type="ECO:0000313" key="9">
    <source>
        <dbReference type="EMBL" id="AKA77956.1"/>
    </source>
</evidence>
<organism evidence="7 20">
    <name type="scientific">Saccharolobus solfataricus</name>
    <name type="common">Sulfolobus solfataricus</name>
    <dbReference type="NCBI Taxonomy" id="2287"/>
    <lineage>
        <taxon>Archaea</taxon>
        <taxon>Thermoproteota</taxon>
        <taxon>Thermoprotei</taxon>
        <taxon>Sulfolobales</taxon>
        <taxon>Sulfolobaceae</taxon>
        <taxon>Saccharolobus</taxon>
    </lineage>
</organism>
<dbReference type="EMBL" id="CP011057">
    <property type="protein sequence ID" value="AKA77956.1"/>
    <property type="molecule type" value="Genomic_DNA"/>
</dbReference>
<dbReference type="PATRIC" id="fig|2287.6.peg.119"/>
<evidence type="ECO:0000313" key="14">
    <source>
        <dbReference type="EMBL" id="AZF77540.1"/>
    </source>
</evidence>
<dbReference type="EMBL" id="CP033236">
    <property type="protein sequence ID" value="AZF69693.1"/>
    <property type="molecule type" value="Genomic_DNA"/>
</dbReference>
<dbReference type="InterPro" id="IPR014777">
    <property type="entry name" value="4pyrrole_Mease_sub1"/>
</dbReference>
<dbReference type="Proteomes" id="UP000269431">
    <property type="component" value="Chromosome"/>
</dbReference>
<evidence type="ECO:0000313" key="29">
    <source>
        <dbReference type="Proteomes" id="UP000282269"/>
    </source>
</evidence>
<dbReference type="EMBL" id="CP033241">
    <property type="protein sequence ID" value="AZF82754.1"/>
    <property type="molecule type" value="Genomic_DNA"/>
</dbReference>
<dbReference type="Proteomes" id="UP000275843">
    <property type="component" value="Chromosome"/>
</dbReference>
<feature type="domain" description="Tetrapyrrole methylase" evidence="6">
    <location>
        <begin position="5"/>
        <end position="209"/>
    </location>
</feature>
<dbReference type="EMBL" id="CP033238">
    <property type="protein sequence ID" value="AZF74933.1"/>
    <property type="molecule type" value="Genomic_DNA"/>
</dbReference>
<dbReference type="KEGG" id="ssoa:SULA_0114"/>
<dbReference type="Proteomes" id="UP000273194">
    <property type="component" value="Chromosome"/>
</dbReference>
<dbReference type="EMBL" id="CP033235">
    <property type="protein sequence ID" value="AZF67073.1"/>
    <property type="molecule type" value="Genomic_DNA"/>
</dbReference>
<evidence type="ECO:0000313" key="28">
    <source>
        <dbReference type="Proteomes" id="UP000278715"/>
    </source>
</evidence>
<evidence type="ECO:0000313" key="7">
    <source>
        <dbReference type="EMBL" id="AKA72564.1"/>
    </source>
</evidence>
<evidence type="ECO:0000313" key="22">
    <source>
        <dbReference type="Proteomes" id="UP000076770"/>
    </source>
</evidence>
<dbReference type="Proteomes" id="UP000282269">
    <property type="component" value="Chromosome"/>
</dbReference>
<evidence type="ECO:0000313" key="11">
    <source>
        <dbReference type="EMBL" id="AZF69693.1"/>
    </source>
</evidence>
<dbReference type="GeneID" id="44128033"/>
<evidence type="ECO:0000259" key="6">
    <source>
        <dbReference type="Pfam" id="PF00590"/>
    </source>
</evidence>
<dbReference type="EMBL" id="LT549890">
    <property type="protein sequence ID" value="SAI85994.1"/>
    <property type="molecule type" value="Genomic_DNA"/>
</dbReference>
<dbReference type="PANTHER" id="PTHR47036">
    <property type="entry name" value="COBALT-FACTOR III C(17)-METHYLTRANSFERASE-RELATED"/>
    <property type="match status" value="1"/>
</dbReference>
<reference evidence="7" key="5">
    <citation type="submission" date="2018-10" db="EMBL/GenBank/DDBJ databases">
        <authorList>
            <person name="McCarthy S."/>
            <person name="Gradnigo J."/>
            <person name="Johnson T."/>
            <person name="Payne S."/>
            <person name="Lipzen A."/>
            <person name="Schackwitz W."/>
            <person name="Martin J."/>
            <person name="Moriyama E."/>
            <person name="Blum P."/>
        </authorList>
    </citation>
    <scope>NUCLEOTIDE SEQUENCE</scope>
    <source>
        <strain evidence="7">SARC-B</strain>
        <strain evidence="8">SARC-C</strain>
        <strain evidence="9">SULA</strain>
    </source>
</reference>
<dbReference type="CDD" id="cd11646">
    <property type="entry name" value="Precorrin_3B_C17_MT"/>
    <property type="match status" value="1"/>
</dbReference>
<dbReference type="EMBL" id="CP033237">
    <property type="protein sequence ID" value="AZF72313.1"/>
    <property type="molecule type" value="Genomic_DNA"/>
</dbReference>
<dbReference type="UniPathway" id="UPA00148"/>
<gene>
    <name evidence="17" type="ORF">HFC64_06900</name>
    <name evidence="18" type="ORF">SSOP1_2440</name>
    <name evidence="9" type="ORF">SULA_0114</name>
    <name evidence="7" type="ORF">SULB_0115</name>
    <name evidence="8" type="ORF">SULC_0114</name>
    <name evidence="10" type="ORF">SULG_00575</name>
    <name evidence="11" type="ORF">SULH_00575</name>
    <name evidence="12" type="ORF">SULI_00575</name>
    <name evidence="13" type="ORF">SULM_00575</name>
    <name evidence="14" type="ORF">SULN_00575</name>
    <name evidence="15" type="ORF">SULO_00575</name>
    <name evidence="16" type="ORF">SULZ_00575</name>
</gene>
<protein>
    <submittedName>
        <fullName evidence="7">Precorrin-3B C(17)-methyltransferase</fullName>
        <ecNumber evidence="7">2.1.1.131</ecNumber>
    </submittedName>
    <submittedName>
        <fullName evidence="18">Precorrin-3B C17-methyltransferase</fullName>
    </submittedName>
</protein>
<dbReference type="GeneID" id="1453790"/>
<evidence type="ECO:0000313" key="13">
    <source>
        <dbReference type="EMBL" id="AZF74933.1"/>
    </source>
</evidence>
<evidence type="ECO:0000256" key="3">
    <source>
        <dbReference type="ARBA" id="ARBA00022603"/>
    </source>
</evidence>
<keyword evidence="4 7" id="KW-0808">Transferase</keyword>
<dbReference type="Proteomes" id="UP000033085">
    <property type="component" value="Chromosome"/>
</dbReference>
<dbReference type="InterPro" id="IPR051810">
    <property type="entry name" value="Precorrin_MeTrfase"/>
</dbReference>
<dbReference type="EMBL" id="CP050869">
    <property type="protein sequence ID" value="QPG49581.1"/>
    <property type="molecule type" value="Genomic_DNA"/>
</dbReference>
<evidence type="ECO:0000313" key="27">
    <source>
        <dbReference type="Proteomes" id="UP000275843"/>
    </source>
</evidence>
<dbReference type="OMA" id="VWDDRMV"/>
<dbReference type="Proteomes" id="UP000267993">
    <property type="component" value="Chromosome"/>
</dbReference>
<dbReference type="Proteomes" id="UP000076770">
    <property type="component" value="Chromosome i"/>
</dbReference>
<keyword evidence="2" id="KW-0169">Cobalamin biosynthesis</keyword>
<dbReference type="SUPFAM" id="SSF53790">
    <property type="entry name" value="Tetrapyrrole methylase"/>
    <property type="match status" value="1"/>
</dbReference>
<name>A0A0E3K4P9_SACSO</name>
<dbReference type="OrthoDB" id="35891at2157"/>
<evidence type="ECO:0000256" key="2">
    <source>
        <dbReference type="ARBA" id="ARBA00022573"/>
    </source>
</evidence>
<dbReference type="Pfam" id="PF00590">
    <property type="entry name" value="TP_methylase"/>
    <property type="match status" value="1"/>
</dbReference>
<dbReference type="Gene3D" id="3.30.950.10">
    <property type="entry name" value="Methyltransferase, Cobalt-precorrin-4 Transmethylase, Domain 2"/>
    <property type="match status" value="1"/>
</dbReference>
<dbReference type="InterPro" id="IPR014776">
    <property type="entry name" value="4pyrrole_Mease_sub2"/>
</dbReference>
<reference evidence="17 30" key="6">
    <citation type="journal article" date="2020" name="Nat. Commun.">
        <title>The structures of two archaeal type IV pili illuminate evolutionary relationships.</title>
        <authorList>
            <person name="Wang F."/>
            <person name="Baquero D.P."/>
            <person name="Su Z."/>
            <person name="Beltran L.C."/>
            <person name="Prangishvili D."/>
            <person name="Krupovic M."/>
            <person name="Egelman E.H."/>
        </authorList>
    </citation>
    <scope>NUCLEOTIDE SEQUENCE [LARGE SCALE GENOMIC DNA]</scope>
    <source>
        <strain evidence="17 30">POZ149</strain>
    </source>
</reference>
<evidence type="ECO:0000313" key="23">
    <source>
        <dbReference type="Proteomes" id="UP000267993"/>
    </source>
</evidence>
<dbReference type="KEGG" id="ssol:SULB_0115"/>
<dbReference type="Proteomes" id="UP000278715">
    <property type="component" value="Chromosome"/>
</dbReference>
<dbReference type="NCBIfam" id="TIGR01466">
    <property type="entry name" value="cobJ_cbiH"/>
    <property type="match status" value="1"/>
</dbReference>
<evidence type="ECO:0000313" key="20">
    <source>
        <dbReference type="Proteomes" id="UP000033085"/>
    </source>
</evidence>
<evidence type="ECO:0000256" key="4">
    <source>
        <dbReference type="ARBA" id="ARBA00022679"/>
    </source>
</evidence>
<dbReference type="EMBL" id="CP011056">
    <property type="protein sequence ID" value="AKA75263.1"/>
    <property type="molecule type" value="Genomic_DNA"/>
</dbReference>